<keyword evidence="2" id="KW-0812">Transmembrane</keyword>
<feature type="coiled-coil region" evidence="1">
    <location>
        <begin position="314"/>
        <end position="345"/>
    </location>
</feature>
<proteinExistence type="predicted"/>
<dbReference type="EMBL" id="LBQC01000006">
    <property type="protein sequence ID" value="KKP73191.1"/>
    <property type="molecule type" value="Genomic_DNA"/>
</dbReference>
<keyword evidence="1" id="KW-0175">Coiled coil</keyword>
<feature type="transmembrane region" description="Helical" evidence="2">
    <location>
        <begin position="287"/>
        <end position="310"/>
    </location>
</feature>
<keyword evidence="2" id="KW-1133">Transmembrane helix</keyword>
<gene>
    <name evidence="3" type="ORF">UR68_C0006G0008</name>
</gene>
<dbReference type="AlphaFoldDB" id="A0A0G0CAQ7"/>
<comment type="caution">
    <text evidence="3">The sequence shown here is derived from an EMBL/GenBank/DDBJ whole genome shotgun (WGS) entry which is preliminary data.</text>
</comment>
<sequence length="347" mass="38531">MKNKQINLKTQVSKLKSVFLLFVYLFICLFVYSQGVVAQSIMPLIVAPARQELEVDPGGKSAINVRFYNSGEMPVSGILRIADFVVQDTDGTPVIIDNPALSSPKFSGASWFTIPYDRITIPATDKVTIQATISVPETARPGGRYVAVYFEPGPEVPKAVGGINEAGTGVGSRIAALVYLKVAGVTAEKAIVSRFFTPSFFEYGPITLETEILNRGDYHIRPRGVVSLTNMTGGLVDQKRLPEENIFPDTSRSFKNELGTKWMMGRYRLDLAASYGLTGQALEKSTYVWVFPWRVATAVILAIIIVSMLINKFYKNFTVKENELEKALEKEKEEIEKLKSQLRKRGI</sequence>
<evidence type="ECO:0000313" key="3">
    <source>
        <dbReference type="EMBL" id="KKP73191.1"/>
    </source>
</evidence>
<evidence type="ECO:0000256" key="2">
    <source>
        <dbReference type="SAM" id="Phobius"/>
    </source>
</evidence>
<evidence type="ECO:0000313" key="4">
    <source>
        <dbReference type="Proteomes" id="UP000034457"/>
    </source>
</evidence>
<protein>
    <submittedName>
        <fullName evidence="3">Uncharacterized protein</fullName>
    </submittedName>
</protein>
<dbReference type="Proteomes" id="UP000034457">
    <property type="component" value="Unassembled WGS sequence"/>
</dbReference>
<accession>A0A0G0CAQ7</accession>
<keyword evidence="2" id="KW-0472">Membrane</keyword>
<reference evidence="3 4" key="1">
    <citation type="journal article" date="2015" name="Nature">
        <title>rRNA introns, odd ribosomes, and small enigmatic genomes across a large radiation of phyla.</title>
        <authorList>
            <person name="Brown C.T."/>
            <person name="Hug L.A."/>
            <person name="Thomas B.C."/>
            <person name="Sharon I."/>
            <person name="Castelle C.J."/>
            <person name="Singh A."/>
            <person name="Wilkins M.J."/>
            <person name="Williams K.H."/>
            <person name="Banfield J.F."/>
        </authorList>
    </citation>
    <scope>NUCLEOTIDE SEQUENCE [LARGE SCALE GENOMIC DNA]</scope>
</reference>
<evidence type="ECO:0000256" key="1">
    <source>
        <dbReference type="SAM" id="Coils"/>
    </source>
</evidence>
<dbReference type="PATRIC" id="fig|1618478.3.peg.317"/>
<organism evidence="3 4">
    <name type="scientific">Candidatus Roizmanbacteria bacterium GW2011_GWA2_35_19</name>
    <dbReference type="NCBI Taxonomy" id="1618478"/>
    <lineage>
        <taxon>Bacteria</taxon>
        <taxon>Candidatus Roizmaniibacteriota</taxon>
    </lineage>
</organism>
<dbReference type="STRING" id="1618478.UR68_C0006G0008"/>
<name>A0A0G0CAQ7_9BACT</name>